<dbReference type="CDD" id="cd05476">
    <property type="entry name" value="pepsin_A_like_plant"/>
    <property type="match status" value="1"/>
</dbReference>
<dbReference type="InterPro" id="IPR021109">
    <property type="entry name" value="Peptidase_aspartic_dom_sf"/>
</dbReference>
<reference evidence="7" key="1">
    <citation type="submission" date="2023-07" db="EMBL/GenBank/DDBJ databases">
        <title>A chromosome-level genome assembly of Lolium multiflorum.</title>
        <authorList>
            <person name="Chen Y."/>
            <person name="Copetti D."/>
            <person name="Kolliker R."/>
            <person name="Studer B."/>
        </authorList>
    </citation>
    <scope>NUCLEOTIDE SEQUENCE</scope>
    <source>
        <strain evidence="7">02402/16</strain>
        <tissue evidence="7">Leaf</tissue>
    </source>
</reference>
<keyword evidence="2" id="KW-0645">Protease</keyword>
<dbReference type="SUPFAM" id="SSF50630">
    <property type="entry name" value="Acid proteases"/>
    <property type="match status" value="1"/>
</dbReference>
<evidence type="ECO:0000313" key="7">
    <source>
        <dbReference type="EMBL" id="KAK1602948.1"/>
    </source>
</evidence>
<keyword evidence="4" id="KW-0378">Hydrolase</keyword>
<dbReference type="GO" id="GO:0005576">
    <property type="term" value="C:extracellular region"/>
    <property type="evidence" value="ECO:0007669"/>
    <property type="project" value="TreeGrafter"/>
</dbReference>
<evidence type="ECO:0000256" key="3">
    <source>
        <dbReference type="ARBA" id="ARBA00022750"/>
    </source>
</evidence>
<name>A0AAD8QHS2_LOLMU</name>
<feature type="domain" description="Peptidase A1" evidence="6">
    <location>
        <begin position="100"/>
        <end position="461"/>
    </location>
</feature>
<dbReference type="Pfam" id="PF14543">
    <property type="entry name" value="TAXi_N"/>
    <property type="match status" value="1"/>
</dbReference>
<evidence type="ECO:0000259" key="6">
    <source>
        <dbReference type="PROSITE" id="PS51767"/>
    </source>
</evidence>
<dbReference type="EMBL" id="JAUUTY010000153">
    <property type="protein sequence ID" value="KAK1602948.1"/>
    <property type="molecule type" value="Genomic_DNA"/>
</dbReference>
<dbReference type="Gene3D" id="2.40.70.10">
    <property type="entry name" value="Acid Proteases"/>
    <property type="match status" value="2"/>
</dbReference>
<evidence type="ECO:0000256" key="4">
    <source>
        <dbReference type="ARBA" id="ARBA00022801"/>
    </source>
</evidence>
<protein>
    <recommendedName>
        <fullName evidence="6">Peptidase A1 domain-containing protein</fullName>
    </recommendedName>
</protein>
<sequence>MKDLPALKLLPCLLFLAIVFRWQLTWATSAALRADLTHVDSGRGFTNGELLRRMAARSTARAASLRYSSSARPGDASKAEAVTVPMARGNTDTEYYGSEYLIHFGIGTPRPQPVALELDTGSDLIWTQCGCIVCFDQPLPLVDTSASATVRGLSCTDPLCRSGGGLPLSGCAADDNVCFYVYAYADQTVTTGKIMEDTFTFQAPNGTGVAAVPSLRFGCGVYNTGSFISNESGVAGFARGPLSLPSQLQVTSFSYCFTAIADGTTSPVFLGTPDSLQAQATGPIQSTPFAPGPAGSLFYYLSLQGITVGKTRLPFNASVFAIKDDGSGGTIIDSGTSITNFPQAVFDSLQEAFVAQMPLPVANNSDGRLCFAANPSSSAVPHPTKVAVPKLILHLDGADWDIPRENYMLHVQDVDGTGAGDGLCLVIDSSGVDDGFTIIGNFQQQNTHIVYDLEANKMSFCLSKHI</sequence>
<keyword evidence="8" id="KW-1185">Reference proteome</keyword>
<dbReference type="InterPro" id="IPR034161">
    <property type="entry name" value="Pepsin-like_plant"/>
</dbReference>
<dbReference type="GO" id="GO:0004190">
    <property type="term" value="F:aspartic-type endopeptidase activity"/>
    <property type="evidence" value="ECO:0007669"/>
    <property type="project" value="UniProtKB-KW"/>
</dbReference>
<keyword evidence="5" id="KW-0325">Glycoprotein</keyword>
<dbReference type="PANTHER" id="PTHR47967">
    <property type="entry name" value="OS07G0603500 PROTEIN-RELATED"/>
    <property type="match status" value="1"/>
</dbReference>
<dbReference type="GO" id="GO:0006508">
    <property type="term" value="P:proteolysis"/>
    <property type="evidence" value="ECO:0007669"/>
    <property type="project" value="UniProtKB-KW"/>
</dbReference>
<dbReference type="AlphaFoldDB" id="A0AAD8QHS2"/>
<evidence type="ECO:0000313" key="8">
    <source>
        <dbReference type="Proteomes" id="UP001231189"/>
    </source>
</evidence>
<organism evidence="7 8">
    <name type="scientific">Lolium multiflorum</name>
    <name type="common">Italian ryegrass</name>
    <name type="synonym">Lolium perenne subsp. multiflorum</name>
    <dbReference type="NCBI Taxonomy" id="4521"/>
    <lineage>
        <taxon>Eukaryota</taxon>
        <taxon>Viridiplantae</taxon>
        <taxon>Streptophyta</taxon>
        <taxon>Embryophyta</taxon>
        <taxon>Tracheophyta</taxon>
        <taxon>Spermatophyta</taxon>
        <taxon>Magnoliopsida</taxon>
        <taxon>Liliopsida</taxon>
        <taxon>Poales</taxon>
        <taxon>Poaceae</taxon>
        <taxon>BOP clade</taxon>
        <taxon>Pooideae</taxon>
        <taxon>Poodae</taxon>
        <taxon>Poeae</taxon>
        <taxon>Poeae Chloroplast Group 2 (Poeae type)</taxon>
        <taxon>Loliodinae</taxon>
        <taxon>Loliinae</taxon>
        <taxon>Lolium</taxon>
    </lineage>
</organism>
<dbReference type="InterPro" id="IPR051708">
    <property type="entry name" value="Plant_Aspart_Prot_A1"/>
</dbReference>
<keyword evidence="3" id="KW-0064">Aspartyl protease</keyword>
<evidence type="ECO:0000256" key="5">
    <source>
        <dbReference type="ARBA" id="ARBA00023180"/>
    </source>
</evidence>
<comment type="similarity">
    <text evidence="1">Belongs to the peptidase A1 family.</text>
</comment>
<comment type="caution">
    <text evidence="7">The sequence shown here is derived from an EMBL/GenBank/DDBJ whole genome shotgun (WGS) entry which is preliminary data.</text>
</comment>
<gene>
    <name evidence="7" type="ORF">QYE76_037600</name>
</gene>
<dbReference type="PANTHER" id="PTHR47967:SF35">
    <property type="entry name" value="PEPTIDASE A1 DOMAIN-CONTAINING PROTEIN"/>
    <property type="match status" value="1"/>
</dbReference>
<proteinExistence type="inferred from homology"/>
<accession>A0AAD8QHS2</accession>
<evidence type="ECO:0000256" key="1">
    <source>
        <dbReference type="ARBA" id="ARBA00007447"/>
    </source>
</evidence>
<dbReference type="PROSITE" id="PS51767">
    <property type="entry name" value="PEPTIDASE_A1"/>
    <property type="match status" value="1"/>
</dbReference>
<dbReference type="InterPro" id="IPR032799">
    <property type="entry name" value="TAXi_C"/>
</dbReference>
<dbReference type="InterPro" id="IPR032861">
    <property type="entry name" value="TAXi_N"/>
</dbReference>
<dbReference type="InterPro" id="IPR033121">
    <property type="entry name" value="PEPTIDASE_A1"/>
</dbReference>
<dbReference type="Pfam" id="PF14541">
    <property type="entry name" value="TAXi_C"/>
    <property type="match status" value="1"/>
</dbReference>
<evidence type="ECO:0000256" key="2">
    <source>
        <dbReference type="ARBA" id="ARBA00022670"/>
    </source>
</evidence>
<dbReference type="Proteomes" id="UP001231189">
    <property type="component" value="Unassembled WGS sequence"/>
</dbReference>